<evidence type="ECO:0000256" key="2">
    <source>
        <dbReference type="ARBA" id="ARBA00022670"/>
    </source>
</evidence>
<dbReference type="GO" id="GO:0000328">
    <property type="term" value="C:fungal-type vacuole lumen"/>
    <property type="evidence" value="ECO:0007669"/>
    <property type="project" value="TreeGrafter"/>
</dbReference>
<gene>
    <name evidence="9" type="ORF">L202_01714</name>
</gene>
<dbReference type="GO" id="GO:0005576">
    <property type="term" value="C:extracellular region"/>
    <property type="evidence" value="ECO:0007669"/>
    <property type="project" value="UniProtKB-ARBA"/>
</dbReference>
<evidence type="ECO:0000313" key="9">
    <source>
        <dbReference type="EMBL" id="ODN83611.1"/>
    </source>
</evidence>
<dbReference type="GO" id="GO:0043605">
    <property type="term" value="P:amide catabolic process"/>
    <property type="evidence" value="ECO:0007669"/>
    <property type="project" value="UniProtKB-ARBA"/>
</dbReference>
<dbReference type="RefSeq" id="XP_018997611.1">
    <property type="nucleotide sequence ID" value="XM_019135184.1"/>
</dbReference>
<feature type="domain" description="Peptidase M20 dimerisation" evidence="8">
    <location>
        <begin position="289"/>
        <end position="439"/>
    </location>
</feature>
<evidence type="ECO:0000256" key="3">
    <source>
        <dbReference type="ARBA" id="ARBA00022723"/>
    </source>
</evidence>
<keyword evidence="2" id="KW-0645">Protease</keyword>
<dbReference type="GO" id="GO:0051603">
    <property type="term" value="P:proteolysis involved in protein catabolic process"/>
    <property type="evidence" value="ECO:0007669"/>
    <property type="project" value="TreeGrafter"/>
</dbReference>
<dbReference type="InterPro" id="IPR011650">
    <property type="entry name" value="Peptidase_M20_dimer"/>
</dbReference>
<dbReference type="GO" id="GO:0046872">
    <property type="term" value="F:metal ion binding"/>
    <property type="evidence" value="ECO:0007669"/>
    <property type="project" value="UniProtKB-KW"/>
</dbReference>
<feature type="binding site" evidence="7">
    <location>
        <position position="206"/>
    </location>
    <ligand>
        <name>Zn(2+)</name>
        <dbReference type="ChEBI" id="CHEBI:29105"/>
        <label>1</label>
    </ligand>
</feature>
<dbReference type="Gene3D" id="1.10.150.900">
    <property type="match status" value="1"/>
</dbReference>
<evidence type="ECO:0000256" key="4">
    <source>
        <dbReference type="ARBA" id="ARBA00022801"/>
    </source>
</evidence>
<feature type="active site" description="Proton acceptor" evidence="6">
    <location>
        <position position="240"/>
    </location>
</feature>
<keyword evidence="10" id="KW-1185">Reference proteome</keyword>
<dbReference type="EMBL" id="AWGJ01000002">
    <property type="protein sequence ID" value="ODN83610.1"/>
    <property type="molecule type" value="Genomic_DNA"/>
</dbReference>
<feature type="binding site" evidence="7">
    <location>
        <position position="241"/>
    </location>
    <ligand>
        <name>Zn(2+)</name>
        <dbReference type="ChEBI" id="CHEBI:29105"/>
        <label>1</label>
    </ligand>
</feature>
<dbReference type="STRING" id="1295533.A0A1E3I734"/>
<proteinExistence type="inferred from homology"/>
<dbReference type="Gene3D" id="3.40.630.10">
    <property type="entry name" value="Zn peptidases"/>
    <property type="match status" value="1"/>
</dbReference>
<dbReference type="FunFam" id="3.40.630.10:FF:000027">
    <property type="entry name" value="N-fatty-acyl-amino acid synthase/hydrolase PM20D1"/>
    <property type="match status" value="1"/>
</dbReference>
<protein>
    <recommendedName>
        <fullName evidence="8">Peptidase M20 dimerisation domain-containing protein</fullName>
    </recommendedName>
</protein>
<feature type="binding site" evidence="7">
    <location>
        <position position="269"/>
    </location>
    <ligand>
        <name>Zn(2+)</name>
        <dbReference type="ChEBI" id="CHEBI:29105"/>
        <label>2</label>
    </ligand>
</feature>
<dbReference type="Proteomes" id="UP000094065">
    <property type="component" value="Unassembled WGS sequence"/>
</dbReference>
<dbReference type="GO" id="GO:1990845">
    <property type="term" value="P:adaptive thermogenesis"/>
    <property type="evidence" value="ECO:0007669"/>
    <property type="project" value="UniProtKB-ARBA"/>
</dbReference>
<dbReference type="GO" id="GO:0043604">
    <property type="term" value="P:amide biosynthetic process"/>
    <property type="evidence" value="ECO:0007669"/>
    <property type="project" value="UniProtKB-ARBA"/>
</dbReference>
<evidence type="ECO:0000256" key="1">
    <source>
        <dbReference type="ARBA" id="ARBA00006247"/>
    </source>
</evidence>
<comment type="caution">
    <text evidence="9">The sequence shown here is derived from an EMBL/GenBank/DDBJ whole genome shotgun (WGS) entry which is preliminary data.</text>
</comment>
<keyword evidence="5 7" id="KW-0862">Zinc</keyword>
<comment type="similarity">
    <text evidence="1">Belongs to the peptidase M20A family.</text>
</comment>
<dbReference type="InterPro" id="IPR047177">
    <property type="entry name" value="Pept_M20A"/>
</dbReference>
<dbReference type="InterPro" id="IPR002933">
    <property type="entry name" value="Peptidase_M20"/>
</dbReference>
<dbReference type="SUPFAM" id="SSF53187">
    <property type="entry name" value="Zn-dependent exopeptidases"/>
    <property type="match status" value="1"/>
</dbReference>
<dbReference type="OrthoDB" id="3064516at2759"/>
<dbReference type="GO" id="GO:0006520">
    <property type="term" value="P:amino acid metabolic process"/>
    <property type="evidence" value="ECO:0007669"/>
    <property type="project" value="UniProtKB-ARBA"/>
</dbReference>
<keyword evidence="3 7" id="KW-0479">Metal-binding</keyword>
<dbReference type="PANTHER" id="PTHR45962">
    <property type="entry name" value="N-FATTY-ACYL-AMINO ACID SYNTHASE/HYDROLASE PM20D1"/>
    <property type="match status" value="1"/>
</dbReference>
<dbReference type="Pfam" id="PF01546">
    <property type="entry name" value="Peptidase_M20"/>
    <property type="match status" value="1"/>
</dbReference>
<dbReference type="SUPFAM" id="SSF55031">
    <property type="entry name" value="Bacterial exopeptidase dimerisation domain"/>
    <property type="match status" value="1"/>
</dbReference>
<reference evidence="9 10" key="1">
    <citation type="submission" date="2016-06" db="EMBL/GenBank/DDBJ databases">
        <title>Evolution of pathogenesis and genome organization in the Tremellales.</title>
        <authorList>
            <person name="Cuomo C."/>
            <person name="Litvintseva A."/>
            <person name="Heitman J."/>
            <person name="Chen Y."/>
            <person name="Sun S."/>
            <person name="Springer D."/>
            <person name="Dromer F."/>
            <person name="Young S."/>
            <person name="Zeng Q."/>
            <person name="Chapman S."/>
            <person name="Gujja S."/>
            <person name="Saif S."/>
            <person name="Birren B."/>
        </authorList>
    </citation>
    <scope>NUCLEOTIDE SEQUENCE [LARGE SCALE GENOMIC DNA]</scope>
    <source>
        <strain evidence="9 10">CBS 6039</strain>
    </source>
</reference>
<dbReference type="RefSeq" id="XP_018997610.1">
    <property type="nucleotide sequence ID" value="XM_019135183.1"/>
</dbReference>
<dbReference type="Pfam" id="PF07687">
    <property type="entry name" value="M20_dimer"/>
    <property type="match status" value="1"/>
</dbReference>
<dbReference type="GeneID" id="30153023"/>
<dbReference type="FunFam" id="1.10.150.900:FF:000003">
    <property type="entry name" value="N-fatty-acyl-amino acid synthase/hydrolase PM20D1"/>
    <property type="match status" value="1"/>
</dbReference>
<sequence>MPQSPRISTVLFVAVAAIAFLVGRISFSQNKLDDRSSADRSLASTHDHSHVCRHRLSESTSRTSPVLCPIQPESFSVGPEWDPSHDGPTKTSLIEKLAGAIRIRTETFDDMPVNATDSGFDVFYEFEAYLKKAFPLFHKTLQFERVNEHGLLFTWQGTRPDLKPMLLMAHQDVVPVNPSTLHLWKHPPFDAHMDEDGWIWGRGTTDMKATLIALWASAERLIEEGFEPERTIIFSHGFDEEIQGPRGAKELAKVILKRYGQEGISIIVDEGFNGVDTEYGTTFARVGTAEKGCLTVTIAISTPGGHSSRPPSHTGVGIMSRLIVEMEDNPNQPRFLEGNPLLSYLECAAEYGDMDESLRAQIREKECWPALADEFGQDRILQTFLKTTQAVDIFNGGIKYNALPESVTSITNYRIDFFETTQDTLDRLDKILRPLAAEYNMSFASFGQTPTTDENLIQLDTMGIRLEPAPITPPTGHAWDLMGGTIKHIFPGAVVVPSGMTAFTDTQYFWDVSTHIYRFAPASLELIKNYHTVNERIHVDAYMSTMQFFYKLMRNSVGWQSP</sequence>
<dbReference type="AlphaFoldDB" id="A0A1E3I734"/>
<evidence type="ECO:0000313" key="10">
    <source>
        <dbReference type="Proteomes" id="UP000094065"/>
    </source>
</evidence>
<feature type="binding site" evidence="7">
    <location>
        <position position="170"/>
    </location>
    <ligand>
        <name>Zn(2+)</name>
        <dbReference type="ChEBI" id="CHEBI:29105"/>
        <label>2</label>
    </ligand>
</feature>
<name>A0A1E3I734_9TREE</name>
<dbReference type="GO" id="GO:0006629">
    <property type="term" value="P:lipid metabolic process"/>
    <property type="evidence" value="ECO:0007669"/>
    <property type="project" value="UniProtKB-ARBA"/>
</dbReference>
<evidence type="ECO:0000256" key="7">
    <source>
        <dbReference type="PIRSR" id="PIRSR037217-2"/>
    </source>
</evidence>
<accession>A0A1E3I734</accession>
<dbReference type="PIRSF" id="PIRSF037217">
    <property type="entry name" value="Carboxypeptidase_S"/>
    <property type="match status" value="1"/>
</dbReference>
<dbReference type="InterPro" id="IPR017141">
    <property type="entry name" value="Pept_M20_carboxypep"/>
</dbReference>
<evidence type="ECO:0000256" key="5">
    <source>
        <dbReference type="ARBA" id="ARBA00022833"/>
    </source>
</evidence>
<dbReference type="GO" id="GO:0016810">
    <property type="term" value="F:hydrolase activity, acting on carbon-nitrogen (but not peptide) bonds"/>
    <property type="evidence" value="ECO:0007669"/>
    <property type="project" value="UniProtKB-ARBA"/>
</dbReference>
<dbReference type="EMBL" id="AWGJ01000002">
    <property type="protein sequence ID" value="ODN83611.1"/>
    <property type="molecule type" value="Genomic_DNA"/>
</dbReference>
<dbReference type="GO" id="GO:0004181">
    <property type="term" value="F:metallocarboxypeptidase activity"/>
    <property type="evidence" value="ECO:0007669"/>
    <property type="project" value="InterPro"/>
</dbReference>
<feature type="binding site" evidence="7">
    <location>
        <position position="531"/>
    </location>
    <ligand>
        <name>Zn(2+)</name>
        <dbReference type="ChEBI" id="CHEBI:29105"/>
        <label>1</label>
    </ligand>
</feature>
<feature type="active site" evidence="6">
    <location>
        <position position="172"/>
    </location>
</feature>
<organism evidence="9 10">
    <name type="scientific">Cryptococcus amylolentus CBS 6039</name>
    <dbReference type="NCBI Taxonomy" id="1295533"/>
    <lineage>
        <taxon>Eukaryota</taxon>
        <taxon>Fungi</taxon>
        <taxon>Dikarya</taxon>
        <taxon>Basidiomycota</taxon>
        <taxon>Agaricomycotina</taxon>
        <taxon>Tremellomycetes</taxon>
        <taxon>Tremellales</taxon>
        <taxon>Cryptococcaceae</taxon>
        <taxon>Cryptococcus</taxon>
    </lineage>
</organism>
<dbReference type="InterPro" id="IPR036264">
    <property type="entry name" value="Bact_exopeptidase_dim_dom"/>
</dbReference>
<keyword evidence="4" id="KW-0378">Hydrolase</keyword>
<dbReference type="Gene3D" id="3.30.70.360">
    <property type="match status" value="1"/>
</dbReference>
<feature type="binding site" evidence="7">
    <location>
        <position position="206"/>
    </location>
    <ligand>
        <name>Zn(2+)</name>
        <dbReference type="ChEBI" id="CHEBI:29105"/>
        <label>2</label>
    </ligand>
</feature>
<evidence type="ECO:0000256" key="6">
    <source>
        <dbReference type="PIRSR" id="PIRSR037217-1"/>
    </source>
</evidence>
<dbReference type="PANTHER" id="PTHR45962:SF1">
    <property type="entry name" value="N-FATTY-ACYL-AMINO ACID SYNTHASE_HYDROLASE PM20D1"/>
    <property type="match status" value="1"/>
</dbReference>
<dbReference type="CDD" id="cd05674">
    <property type="entry name" value="M20_yscS"/>
    <property type="match status" value="1"/>
</dbReference>
<evidence type="ECO:0000259" key="8">
    <source>
        <dbReference type="Pfam" id="PF07687"/>
    </source>
</evidence>